<evidence type="ECO:0000313" key="2">
    <source>
        <dbReference type="EMBL" id="MWA02645.1"/>
    </source>
</evidence>
<dbReference type="GO" id="GO:0005524">
    <property type="term" value="F:ATP binding"/>
    <property type="evidence" value="ECO:0007669"/>
    <property type="project" value="InterPro"/>
</dbReference>
<protein>
    <recommendedName>
        <fullName evidence="1">Protein kinase domain-containing protein</fullName>
    </recommendedName>
</protein>
<dbReference type="Gene3D" id="1.10.510.10">
    <property type="entry name" value="Transferase(Phosphotransferase) domain 1"/>
    <property type="match status" value="1"/>
</dbReference>
<dbReference type="InterPro" id="IPR000719">
    <property type="entry name" value="Prot_kinase_dom"/>
</dbReference>
<sequence>MARGVGERSGHTKSGFVVGSPGWISPEQVRTGEVSPASDVFAWGCLVALAGTGHHPFSAFGTRPTGDLVVMAYRAQRHMYDLGTLAEPVRTLVAKALSPEPGMAAAG</sequence>
<evidence type="ECO:0000313" key="3">
    <source>
        <dbReference type="Proteomes" id="UP000462055"/>
    </source>
</evidence>
<dbReference type="RefSeq" id="WP_151595121.1">
    <property type="nucleotide sequence ID" value="NZ_WBMS02000015.1"/>
</dbReference>
<feature type="domain" description="Protein kinase" evidence="1">
    <location>
        <begin position="1"/>
        <end position="107"/>
    </location>
</feature>
<dbReference type="PROSITE" id="PS50011">
    <property type="entry name" value="PROTEIN_KINASE_DOM"/>
    <property type="match status" value="1"/>
</dbReference>
<accession>A0A6I4MDP2</accession>
<keyword evidence="3" id="KW-1185">Reference proteome</keyword>
<dbReference type="Proteomes" id="UP000462055">
    <property type="component" value="Unassembled WGS sequence"/>
</dbReference>
<dbReference type="AlphaFoldDB" id="A0A6I4MDP2"/>
<dbReference type="GO" id="GO:0004672">
    <property type="term" value="F:protein kinase activity"/>
    <property type="evidence" value="ECO:0007669"/>
    <property type="project" value="InterPro"/>
</dbReference>
<reference evidence="2" key="1">
    <citation type="submission" date="2019-12" db="EMBL/GenBank/DDBJ databases">
        <title>Actinomadura physcomitrii sp. nov., a novel actinomycete isolated from moss [Physcomitrium sphaericum (Ludw) Fuernr].</title>
        <authorList>
            <person name="Zhuang X."/>
        </authorList>
    </citation>
    <scope>NUCLEOTIDE SEQUENCE [LARGE SCALE GENOMIC DNA]</scope>
    <source>
        <strain evidence="2">LD22</strain>
    </source>
</reference>
<name>A0A6I4MDP2_9ACTN</name>
<dbReference type="InterPro" id="IPR011009">
    <property type="entry name" value="Kinase-like_dom_sf"/>
</dbReference>
<dbReference type="EMBL" id="WBMS02000015">
    <property type="protein sequence ID" value="MWA02645.1"/>
    <property type="molecule type" value="Genomic_DNA"/>
</dbReference>
<organism evidence="2 3">
    <name type="scientific">Actinomadura physcomitrii</name>
    <dbReference type="NCBI Taxonomy" id="2650748"/>
    <lineage>
        <taxon>Bacteria</taxon>
        <taxon>Bacillati</taxon>
        <taxon>Actinomycetota</taxon>
        <taxon>Actinomycetes</taxon>
        <taxon>Streptosporangiales</taxon>
        <taxon>Thermomonosporaceae</taxon>
        <taxon>Actinomadura</taxon>
    </lineage>
</organism>
<gene>
    <name evidence="2" type="ORF">F8568_020155</name>
</gene>
<proteinExistence type="predicted"/>
<dbReference type="SUPFAM" id="SSF56112">
    <property type="entry name" value="Protein kinase-like (PK-like)"/>
    <property type="match status" value="1"/>
</dbReference>
<evidence type="ECO:0000259" key="1">
    <source>
        <dbReference type="PROSITE" id="PS50011"/>
    </source>
</evidence>
<comment type="caution">
    <text evidence="2">The sequence shown here is derived from an EMBL/GenBank/DDBJ whole genome shotgun (WGS) entry which is preliminary data.</text>
</comment>